<evidence type="ECO:0000313" key="2">
    <source>
        <dbReference type="Proteomes" id="UP001196413"/>
    </source>
</evidence>
<dbReference type="EMBL" id="JAHQIW010000847">
    <property type="protein sequence ID" value="KAJ1350361.1"/>
    <property type="molecule type" value="Genomic_DNA"/>
</dbReference>
<reference evidence="1" key="1">
    <citation type="submission" date="2021-06" db="EMBL/GenBank/DDBJ databases">
        <title>Parelaphostrongylus tenuis whole genome reference sequence.</title>
        <authorList>
            <person name="Garwood T.J."/>
            <person name="Larsen P.A."/>
            <person name="Fountain-Jones N.M."/>
            <person name="Garbe J.R."/>
            <person name="Macchietto M.G."/>
            <person name="Kania S.A."/>
            <person name="Gerhold R.W."/>
            <person name="Richards J.E."/>
            <person name="Wolf T.M."/>
        </authorList>
    </citation>
    <scope>NUCLEOTIDE SEQUENCE</scope>
    <source>
        <strain evidence="1">MNPRO001-30</strain>
        <tissue evidence="1">Meninges</tissue>
    </source>
</reference>
<accession>A0AAD5MJQ4</accession>
<evidence type="ECO:0000313" key="1">
    <source>
        <dbReference type="EMBL" id="KAJ1350361.1"/>
    </source>
</evidence>
<keyword evidence="2" id="KW-1185">Reference proteome</keyword>
<name>A0AAD5MJQ4_PARTN</name>
<dbReference type="AlphaFoldDB" id="A0AAD5MJQ4"/>
<comment type="caution">
    <text evidence="1">The sequence shown here is derived from an EMBL/GenBank/DDBJ whole genome shotgun (WGS) entry which is preliminary data.</text>
</comment>
<dbReference type="Proteomes" id="UP001196413">
    <property type="component" value="Unassembled WGS sequence"/>
</dbReference>
<protein>
    <submittedName>
        <fullName evidence="1">Uncharacterized protein</fullName>
    </submittedName>
</protein>
<proteinExistence type="predicted"/>
<gene>
    <name evidence="1" type="ORF">KIN20_006134</name>
</gene>
<sequence length="162" mass="18450">MRSLPERSHNIFIITSHSAYLCDDRFPKNPVLQLPHTIPFGPHVLLPTSPVADSQGNGHIVSIYMLDHLLTDISVSSLYIHDNEIWSSIIPIHSLGKCCDIDRTMMYSLYKEDRVVRNPVMGMAVVQGYEDDHGRPTDYVIRALSDGSIWFPSLRYGEIKRQ</sequence>
<organism evidence="1 2">
    <name type="scientific">Parelaphostrongylus tenuis</name>
    <name type="common">Meningeal worm</name>
    <dbReference type="NCBI Taxonomy" id="148309"/>
    <lineage>
        <taxon>Eukaryota</taxon>
        <taxon>Metazoa</taxon>
        <taxon>Ecdysozoa</taxon>
        <taxon>Nematoda</taxon>
        <taxon>Chromadorea</taxon>
        <taxon>Rhabditida</taxon>
        <taxon>Rhabditina</taxon>
        <taxon>Rhabditomorpha</taxon>
        <taxon>Strongyloidea</taxon>
        <taxon>Metastrongylidae</taxon>
        <taxon>Parelaphostrongylus</taxon>
    </lineage>
</organism>